<keyword evidence="2" id="KW-0223">Dioxygenase</keyword>
<proteinExistence type="predicted"/>
<dbReference type="RefSeq" id="WP_245926908.1">
    <property type="nucleotide sequence ID" value="NZ_QAYG01000012.1"/>
</dbReference>
<dbReference type="GO" id="GO:0016706">
    <property type="term" value="F:2-oxoglutarate-dependent dioxygenase activity"/>
    <property type="evidence" value="ECO:0007669"/>
    <property type="project" value="UniProtKB-ARBA"/>
</dbReference>
<reference evidence="2 3" key="1">
    <citation type="submission" date="2018-04" db="EMBL/GenBank/DDBJ databases">
        <title>Genomic Encyclopedia of Archaeal and Bacterial Type Strains, Phase II (KMG-II): from individual species to whole genera.</title>
        <authorList>
            <person name="Goeker M."/>
        </authorList>
    </citation>
    <scope>NUCLEOTIDE SEQUENCE [LARGE SCALE GENOMIC DNA]</scope>
    <source>
        <strain evidence="2 3">DSM 23382</strain>
    </source>
</reference>
<keyword evidence="2" id="KW-0560">Oxidoreductase</keyword>
<dbReference type="AlphaFoldDB" id="A0A2T5UW67"/>
<dbReference type="Pfam" id="PF05721">
    <property type="entry name" value="PhyH"/>
    <property type="match status" value="1"/>
</dbReference>
<dbReference type="SUPFAM" id="SSF51197">
    <property type="entry name" value="Clavaminate synthase-like"/>
    <property type="match status" value="1"/>
</dbReference>
<evidence type="ECO:0000256" key="1">
    <source>
        <dbReference type="SAM" id="Coils"/>
    </source>
</evidence>
<evidence type="ECO:0000313" key="3">
    <source>
        <dbReference type="Proteomes" id="UP000244081"/>
    </source>
</evidence>
<name>A0A2T5UW67_9HYPH</name>
<keyword evidence="1" id="KW-0175">Coiled coil</keyword>
<evidence type="ECO:0000313" key="2">
    <source>
        <dbReference type="EMBL" id="PTW55749.1"/>
    </source>
</evidence>
<keyword evidence="3" id="KW-1185">Reference proteome</keyword>
<feature type="coiled-coil region" evidence="1">
    <location>
        <begin position="71"/>
        <end position="98"/>
    </location>
</feature>
<dbReference type="EMBL" id="QAYG01000012">
    <property type="protein sequence ID" value="PTW55749.1"/>
    <property type="molecule type" value="Genomic_DNA"/>
</dbReference>
<sequence>MTLANDTGDMQSALTFVARRRQRRTTTGKTMTPYDILKSPLWLAEIATQAKSFAANPILGSSRLNERGLHLARVKIAARMAEARRKRLARRVDAADRAAYERDGYLVKENFLPVETFRRLRGEVFGRSFPAREMRQGRTVTRMVPLPVSLLAVMPATREVVESPFLRAAMHYMSSRSGEPTFFIQTVLAEAQGRKPDPQTDLHADTFHSTVKCWLFLEDVGPDDGPFRFVPGSHRLTEERLGWEYEQSLHACETGGHTALGSFRVKPEELGALGYGDPIAVTVPANTLVIADTFAFHGRTPSPRPTVRVEINGNLRRNPFLPWTGLDPVALPGIRHNQMNLNMAWADFRERRWGKKNVWRDVGETAVDGPVMV</sequence>
<organism evidence="2 3">
    <name type="scientific">Breoghania corrubedonensis</name>
    <dbReference type="NCBI Taxonomy" id="665038"/>
    <lineage>
        <taxon>Bacteria</taxon>
        <taxon>Pseudomonadati</taxon>
        <taxon>Pseudomonadota</taxon>
        <taxon>Alphaproteobacteria</taxon>
        <taxon>Hyphomicrobiales</taxon>
        <taxon>Stappiaceae</taxon>
        <taxon>Breoghania</taxon>
    </lineage>
</organism>
<comment type="caution">
    <text evidence="2">The sequence shown here is derived from an EMBL/GenBank/DDBJ whole genome shotgun (WGS) entry which is preliminary data.</text>
</comment>
<protein>
    <submittedName>
        <fullName evidence="2">Phytanoyl-CoA dioxygenase PhyH</fullName>
    </submittedName>
</protein>
<dbReference type="InterPro" id="IPR008775">
    <property type="entry name" value="Phytyl_CoA_dOase-like"/>
</dbReference>
<dbReference type="Gene3D" id="2.60.120.620">
    <property type="entry name" value="q2cbj1_9rhob like domain"/>
    <property type="match status" value="1"/>
</dbReference>
<accession>A0A2T5UW67</accession>
<gene>
    <name evidence="2" type="ORF">C8N35_11274</name>
</gene>
<dbReference type="Proteomes" id="UP000244081">
    <property type="component" value="Unassembled WGS sequence"/>
</dbReference>